<evidence type="ECO:0000313" key="2">
    <source>
        <dbReference type="EMBL" id="ESK54745.1"/>
    </source>
</evidence>
<dbReference type="eggNOG" id="ENOG5031R7G">
    <property type="taxonomic scope" value="Bacteria"/>
</dbReference>
<reference evidence="2 3" key="1">
    <citation type="submission" date="2013-10" db="EMBL/GenBank/DDBJ databases">
        <title>The Genome Sequence of Acinetobacter tjernbergiae CIP107465.</title>
        <authorList>
            <consortium name="The Broad Institute Genomics Platform"/>
            <consortium name="The Broad Institute Genome Sequencing Center for Infectious Disease"/>
            <person name="Cerqueira G."/>
            <person name="Feldgarden M."/>
            <person name="Courvalin P."/>
            <person name="Grillot-Courvalin C."/>
            <person name="Clermont D."/>
            <person name="Rocha E."/>
            <person name="Yoon E.-J."/>
            <person name="Nemec A."/>
            <person name="Young S.K."/>
            <person name="Zeng Q."/>
            <person name="Gargeya S."/>
            <person name="Fitzgerald M."/>
            <person name="Abouelleil A."/>
            <person name="Alvarado L."/>
            <person name="Berlin A.M."/>
            <person name="Chapman S.B."/>
            <person name="Gainer-Dewar J."/>
            <person name="Goldberg J."/>
            <person name="Gnerre S."/>
            <person name="Griggs A."/>
            <person name="Gujja S."/>
            <person name="Hansen M."/>
            <person name="Howarth C."/>
            <person name="Imamovic A."/>
            <person name="Ireland A."/>
            <person name="Larimer J."/>
            <person name="McCowan C."/>
            <person name="Murphy C."/>
            <person name="Pearson M."/>
            <person name="Poon T.W."/>
            <person name="Priest M."/>
            <person name="Roberts A."/>
            <person name="Saif S."/>
            <person name="Shea T."/>
            <person name="Sykes S."/>
            <person name="Wortman J."/>
            <person name="Nusbaum C."/>
            <person name="Birren B."/>
        </authorList>
    </citation>
    <scope>NUCLEOTIDE SEQUENCE [LARGE SCALE GENOMIC DNA]</scope>
    <source>
        <strain evidence="2 3">CIP 107465</strain>
    </source>
</reference>
<dbReference type="OrthoDB" id="6686698at2"/>
<keyword evidence="1" id="KW-0175">Coiled coil</keyword>
<organism evidence="2 3">
    <name type="scientific">Acinetobacter tjernbergiae DSM 14971 = CIP 107465</name>
    <dbReference type="NCBI Taxonomy" id="1120928"/>
    <lineage>
        <taxon>Bacteria</taxon>
        <taxon>Pseudomonadati</taxon>
        <taxon>Pseudomonadota</taxon>
        <taxon>Gammaproteobacteria</taxon>
        <taxon>Moraxellales</taxon>
        <taxon>Moraxellaceae</taxon>
        <taxon>Acinetobacter</taxon>
    </lineage>
</organism>
<dbReference type="RefSeq" id="WP_018677622.1">
    <property type="nucleotide sequence ID" value="NZ_AYEV01000026.1"/>
</dbReference>
<accession>V2V1E1</accession>
<evidence type="ECO:0000313" key="3">
    <source>
        <dbReference type="Proteomes" id="UP000017404"/>
    </source>
</evidence>
<name>V2V1E1_9GAMM</name>
<evidence type="ECO:0000256" key="1">
    <source>
        <dbReference type="SAM" id="Coils"/>
    </source>
</evidence>
<keyword evidence="3" id="KW-1185">Reference proteome</keyword>
<dbReference type="AlphaFoldDB" id="V2V1E1"/>
<proteinExistence type="predicted"/>
<feature type="coiled-coil region" evidence="1">
    <location>
        <begin position="169"/>
        <end position="196"/>
    </location>
</feature>
<protein>
    <submittedName>
        <fullName evidence="2">Uncharacterized protein</fullName>
    </submittedName>
</protein>
<dbReference type="PATRIC" id="fig|1120928.5.peg.2513"/>
<sequence>MGEGQITSSRADEILNLNDDLTNIDNQASEGLADSIIDKLFDDERFKALLTEIKASKTENNLGLSNSGKREKRMERSYKPLRNLIVENNKKLKSSINMHQPLREYLEIIETLYKEFEVEYDDFPSTRLSRRPRFKNIADLYKKYDPHETLMRLEVFMLALLFKPVPVFMNASSQSKQQAQETLKQCENRITQLGRELLFVLDNVDDIKQFTGNYFSRNIQILAEFFKFEVEQKRGKNALYDLNYDLTEDALCNLNRLLCRLKAFAESGNLRTDKNLFRLRDGDTESRIIKPSHIEVTKKWAQNSERLKKAVQYFHGYKKQDIALYRFRLEIAYKNCKDRVPYEQFQKFFTSLNKKAAKPEGFSGYLNYLYFWRENFVTGQLVQDIIIVFNANSLMETKIQESDAEVRFRDIPTEFHAYTCDLLKASSESFNGMEVKLNFESVPILQNSEWKMPAELIIEAGDKEKWSFFEKRVLPYFIFLETFDVVYTDDIKSRFGRGQKEI</sequence>
<dbReference type="EMBL" id="AYEV01000026">
    <property type="protein sequence ID" value="ESK54745.1"/>
    <property type="molecule type" value="Genomic_DNA"/>
</dbReference>
<dbReference type="Proteomes" id="UP000017404">
    <property type="component" value="Unassembled WGS sequence"/>
</dbReference>
<gene>
    <name evidence="2" type="ORF">F990_02487</name>
</gene>
<comment type="caution">
    <text evidence="2">The sequence shown here is derived from an EMBL/GenBank/DDBJ whole genome shotgun (WGS) entry which is preliminary data.</text>
</comment>